<evidence type="ECO:0000313" key="7">
    <source>
        <dbReference type="Proteomes" id="UP001445076"/>
    </source>
</evidence>
<evidence type="ECO:0000313" key="6">
    <source>
        <dbReference type="EMBL" id="KAK8728399.1"/>
    </source>
</evidence>
<name>A0AAW0WR79_CHEQU</name>
<dbReference type="EMBL" id="JARKIK010000072">
    <property type="protein sequence ID" value="KAK8728399.1"/>
    <property type="molecule type" value="Genomic_DNA"/>
</dbReference>
<protein>
    <recommendedName>
        <fullName evidence="1">peptidyl-tRNA hydrolase</fullName>
        <ecNumber evidence="1">3.1.1.29</ecNumber>
    </recommendedName>
</protein>
<feature type="transmembrane region" description="Helical" evidence="5">
    <location>
        <begin position="14"/>
        <end position="32"/>
    </location>
</feature>
<dbReference type="PANTHER" id="PTHR12649">
    <property type="entry name" value="PEPTIDYL-TRNA HYDROLASE 2"/>
    <property type="match status" value="1"/>
</dbReference>
<dbReference type="SUPFAM" id="SSF102462">
    <property type="entry name" value="Peptidyl-tRNA hydrolase II"/>
    <property type="match status" value="1"/>
</dbReference>
<dbReference type="CDD" id="cd02430">
    <property type="entry name" value="PTH2"/>
    <property type="match status" value="1"/>
</dbReference>
<evidence type="ECO:0000256" key="4">
    <source>
        <dbReference type="ARBA" id="ARBA00048707"/>
    </source>
</evidence>
<dbReference type="InterPro" id="IPR023476">
    <property type="entry name" value="Pep_tRNA_hydro_II_dom_sf"/>
</dbReference>
<dbReference type="AlphaFoldDB" id="A0AAW0WR79"/>
<dbReference type="Gene3D" id="3.40.1490.10">
    <property type="entry name" value="Bit1"/>
    <property type="match status" value="1"/>
</dbReference>
<comment type="catalytic activity">
    <reaction evidence="4">
        <text>an N-acyl-L-alpha-aminoacyl-tRNA + H2O = an N-acyl-L-amino acid + a tRNA + H(+)</text>
        <dbReference type="Rhea" id="RHEA:54448"/>
        <dbReference type="Rhea" id="RHEA-COMP:10123"/>
        <dbReference type="Rhea" id="RHEA-COMP:13883"/>
        <dbReference type="ChEBI" id="CHEBI:15377"/>
        <dbReference type="ChEBI" id="CHEBI:15378"/>
        <dbReference type="ChEBI" id="CHEBI:59874"/>
        <dbReference type="ChEBI" id="CHEBI:78442"/>
        <dbReference type="ChEBI" id="CHEBI:138191"/>
        <dbReference type="EC" id="3.1.1.29"/>
    </reaction>
</comment>
<evidence type="ECO:0000256" key="1">
    <source>
        <dbReference type="ARBA" id="ARBA00013260"/>
    </source>
</evidence>
<accession>A0AAW0WR79</accession>
<keyword evidence="5" id="KW-1133">Transmembrane helix</keyword>
<organism evidence="6 7">
    <name type="scientific">Cherax quadricarinatus</name>
    <name type="common">Australian red claw crayfish</name>
    <dbReference type="NCBI Taxonomy" id="27406"/>
    <lineage>
        <taxon>Eukaryota</taxon>
        <taxon>Metazoa</taxon>
        <taxon>Ecdysozoa</taxon>
        <taxon>Arthropoda</taxon>
        <taxon>Crustacea</taxon>
        <taxon>Multicrustacea</taxon>
        <taxon>Malacostraca</taxon>
        <taxon>Eumalacostraca</taxon>
        <taxon>Eucarida</taxon>
        <taxon>Decapoda</taxon>
        <taxon>Pleocyemata</taxon>
        <taxon>Astacidea</taxon>
        <taxon>Parastacoidea</taxon>
        <taxon>Parastacidae</taxon>
        <taxon>Cherax</taxon>
    </lineage>
</organism>
<comment type="caution">
    <text evidence="6">The sequence shown here is derived from an EMBL/GenBank/DDBJ whole genome shotgun (WGS) entry which is preliminary data.</text>
</comment>
<keyword evidence="2" id="KW-0378">Hydrolase</keyword>
<dbReference type="InterPro" id="IPR002833">
    <property type="entry name" value="PTH2"/>
</dbReference>
<dbReference type="GO" id="GO:0005829">
    <property type="term" value="C:cytosol"/>
    <property type="evidence" value="ECO:0007669"/>
    <property type="project" value="TreeGrafter"/>
</dbReference>
<keyword evidence="5" id="KW-0472">Membrane</keyword>
<keyword evidence="7" id="KW-1185">Reference proteome</keyword>
<comment type="similarity">
    <text evidence="3">Belongs to the PTH2 family.</text>
</comment>
<dbReference type="FunFam" id="3.40.1490.10:FF:000001">
    <property type="entry name" value="Peptidyl-tRNA hydrolase 2"/>
    <property type="match status" value="1"/>
</dbReference>
<dbReference type="Pfam" id="PF01981">
    <property type="entry name" value="PTH2"/>
    <property type="match status" value="1"/>
</dbReference>
<dbReference type="EC" id="3.1.1.29" evidence="1"/>
<evidence type="ECO:0000256" key="2">
    <source>
        <dbReference type="ARBA" id="ARBA00022801"/>
    </source>
</evidence>
<dbReference type="NCBIfam" id="NF003314">
    <property type="entry name" value="PRK04322.1"/>
    <property type="match status" value="1"/>
</dbReference>
<evidence type="ECO:0000256" key="5">
    <source>
        <dbReference type="SAM" id="Phobius"/>
    </source>
</evidence>
<gene>
    <name evidence="6" type="ORF">OTU49_009273</name>
</gene>
<sequence>MDEPEIKKSLWDPASITASTGAVISFLAGIIIGHKLRNTVQRVASLASTGPTKLALVVNNDLNMGKGKIAAQCSHGTLVAYQQLQKNNPSLLQAWEDSGQPKVVLRATDLNQLHKLSEMAAASGVLTAAVKDAGRTQVVRGSLTVLAVGPACVADIDKITGHLKLL</sequence>
<proteinExistence type="inferred from homology"/>
<dbReference type="GO" id="GO:0004045">
    <property type="term" value="F:peptidyl-tRNA hydrolase activity"/>
    <property type="evidence" value="ECO:0007669"/>
    <property type="project" value="UniProtKB-EC"/>
</dbReference>
<dbReference type="Proteomes" id="UP001445076">
    <property type="component" value="Unassembled WGS sequence"/>
</dbReference>
<keyword evidence="5" id="KW-0812">Transmembrane</keyword>
<reference evidence="6 7" key="1">
    <citation type="journal article" date="2024" name="BMC Genomics">
        <title>Genome assembly of redclaw crayfish (Cherax quadricarinatus) provides insights into its immune adaptation and hypoxia tolerance.</title>
        <authorList>
            <person name="Liu Z."/>
            <person name="Zheng J."/>
            <person name="Li H."/>
            <person name="Fang K."/>
            <person name="Wang S."/>
            <person name="He J."/>
            <person name="Zhou D."/>
            <person name="Weng S."/>
            <person name="Chi M."/>
            <person name="Gu Z."/>
            <person name="He J."/>
            <person name="Li F."/>
            <person name="Wang M."/>
        </authorList>
    </citation>
    <scope>NUCLEOTIDE SEQUENCE [LARGE SCALE GENOMIC DNA]</scope>
    <source>
        <strain evidence="6">ZL_2023a</strain>
    </source>
</reference>
<dbReference type="PANTHER" id="PTHR12649:SF26">
    <property type="entry name" value="AMINOACYL-TRNA HYDROLASE"/>
    <property type="match status" value="1"/>
</dbReference>
<dbReference type="NCBIfam" id="TIGR00283">
    <property type="entry name" value="arch_pth2"/>
    <property type="match status" value="1"/>
</dbReference>
<evidence type="ECO:0000256" key="3">
    <source>
        <dbReference type="ARBA" id="ARBA00038050"/>
    </source>
</evidence>